<keyword evidence="6" id="KW-1185">Reference proteome</keyword>
<dbReference type="AlphaFoldDB" id="A0A2U1MRT2"/>
<protein>
    <submittedName>
        <fullName evidence="5">Transmembrane protein</fullName>
    </submittedName>
</protein>
<evidence type="ECO:0000256" key="2">
    <source>
        <dbReference type="ARBA" id="ARBA00022692"/>
    </source>
</evidence>
<dbReference type="InterPro" id="IPR034294">
    <property type="entry name" value="Aquaporin_transptr"/>
</dbReference>
<dbReference type="SUPFAM" id="SSF81338">
    <property type="entry name" value="Aquaporin-like"/>
    <property type="match status" value="1"/>
</dbReference>
<comment type="subcellular location">
    <subcellularLocation>
        <location evidence="1">Membrane</location>
        <topology evidence="1">Multi-pass membrane protein</topology>
    </subcellularLocation>
</comment>
<dbReference type="Pfam" id="PF00230">
    <property type="entry name" value="MIP"/>
    <property type="match status" value="1"/>
</dbReference>
<keyword evidence="3" id="KW-1133">Transmembrane helix</keyword>
<dbReference type="GO" id="GO:0015267">
    <property type="term" value="F:channel activity"/>
    <property type="evidence" value="ECO:0007669"/>
    <property type="project" value="InterPro"/>
</dbReference>
<proteinExistence type="predicted"/>
<dbReference type="Gene3D" id="1.20.1080.10">
    <property type="entry name" value="Glycerol uptake facilitator protein"/>
    <property type="match status" value="1"/>
</dbReference>
<evidence type="ECO:0000256" key="3">
    <source>
        <dbReference type="ARBA" id="ARBA00022989"/>
    </source>
</evidence>
<evidence type="ECO:0000256" key="1">
    <source>
        <dbReference type="ARBA" id="ARBA00004141"/>
    </source>
</evidence>
<keyword evidence="2 5" id="KW-0812">Transmembrane</keyword>
<dbReference type="InterPro" id="IPR023271">
    <property type="entry name" value="Aquaporin-like"/>
</dbReference>
<dbReference type="Proteomes" id="UP000245207">
    <property type="component" value="Unassembled WGS sequence"/>
</dbReference>
<dbReference type="GO" id="GO:0016020">
    <property type="term" value="C:membrane"/>
    <property type="evidence" value="ECO:0007669"/>
    <property type="project" value="UniProtKB-SubCell"/>
</dbReference>
<comment type="caution">
    <text evidence="5">The sequence shown here is derived from an EMBL/GenBank/DDBJ whole genome shotgun (WGS) entry which is preliminary data.</text>
</comment>
<sequence length="160" mass="18867">MEKWEYELDRVKMGWSGSDLFLHLIWIRPSLHCRVNYVYRYVTPRPTSEYGMQMLENGRSRNITVKLEPEEQRMQTQQVDYGSAFASMDIWYRKGSGCWRICLSGLQYFLVHLAMIPITGTGIKLARGLGSAIIYNKEHEWNDHLVYHLKEMVIGKLAYR</sequence>
<accession>A0A2U1MRT2</accession>
<keyword evidence="4" id="KW-0472">Membrane</keyword>
<dbReference type="EMBL" id="PKPP01004528">
    <property type="protein sequence ID" value="PWA63924.1"/>
    <property type="molecule type" value="Genomic_DNA"/>
</dbReference>
<evidence type="ECO:0000256" key="4">
    <source>
        <dbReference type="ARBA" id="ARBA00023136"/>
    </source>
</evidence>
<dbReference type="PANTHER" id="PTHR45687">
    <property type="entry name" value="AQUAPORIN OR AQUAGLYCEROPORIN RELATED"/>
    <property type="match status" value="1"/>
</dbReference>
<gene>
    <name evidence="5" type="ORF">CTI12_AA349840</name>
</gene>
<dbReference type="STRING" id="35608.A0A2U1MRT2"/>
<reference evidence="5 6" key="1">
    <citation type="journal article" date="2018" name="Mol. Plant">
        <title>The genome of Artemisia annua provides insight into the evolution of Asteraceae family and artemisinin biosynthesis.</title>
        <authorList>
            <person name="Shen Q."/>
            <person name="Zhang L."/>
            <person name="Liao Z."/>
            <person name="Wang S."/>
            <person name="Yan T."/>
            <person name="Shi P."/>
            <person name="Liu M."/>
            <person name="Fu X."/>
            <person name="Pan Q."/>
            <person name="Wang Y."/>
            <person name="Lv Z."/>
            <person name="Lu X."/>
            <person name="Zhang F."/>
            <person name="Jiang W."/>
            <person name="Ma Y."/>
            <person name="Chen M."/>
            <person name="Hao X."/>
            <person name="Li L."/>
            <person name="Tang Y."/>
            <person name="Lv G."/>
            <person name="Zhou Y."/>
            <person name="Sun X."/>
            <person name="Brodelius P.E."/>
            <person name="Rose J.K.C."/>
            <person name="Tang K."/>
        </authorList>
    </citation>
    <scope>NUCLEOTIDE SEQUENCE [LARGE SCALE GENOMIC DNA]</scope>
    <source>
        <strain evidence="6">cv. Huhao1</strain>
        <tissue evidence="5">Leaf</tissue>
    </source>
</reference>
<dbReference type="InterPro" id="IPR000425">
    <property type="entry name" value="MIP"/>
</dbReference>
<organism evidence="5 6">
    <name type="scientific">Artemisia annua</name>
    <name type="common">Sweet wormwood</name>
    <dbReference type="NCBI Taxonomy" id="35608"/>
    <lineage>
        <taxon>Eukaryota</taxon>
        <taxon>Viridiplantae</taxon>
        <taxon>Streptophyta</taxon>
        <taxon>Embryophyta</taxon>
        <taxon>Tracheophyta</taxon>
        <taxon>Spermatophyta</taxon>
        <taxon>Magnoliopsida</taxon>
        <taxon>eudicotyledons</taxon>
        <taxon>Gunneridae</taxon>
        <taxon>Pentapetalae</taxon>
        <taxon>asterids</taxon>
        <taxon>campanulids</taxon>
        <taxon>Asterales</taxon>
        <taxon>Asteraceae</taxon>
        <taxon>Asteroideae</taxon>
        <taxon>Anthemideae</taxon>
        <taxon>Artemisiinae</taxon>
        <taxon>Artemisia</taxon>
    </lineage>
</organism>
<evidence type="ECO:0000313" key="6">
    <source>
        <dbReference type="Proteomes" id="UP000245207"/>
    </source>
</evidence>
<name>A0A2U1MRT2_ARTAN</name>
<evidence type="ECO:0000313" key="5">
    <source>
        <dbReference type="EMBL" id="PWA63924.1"/>
    </source>
</evidence>
<dbReference type="OrthoDB" id="3222at2759"/>